<dbReference type="PROSITE" id="PS50082">
    <property type="entry name" value="WD_REPEATS_2"/>
    <property type="match status" value="2"/>
</dbReference>
<feature type="repeat" description="WD" evidence="1">
    <location>
        <begin position="103"/>
        <end position="134"/>
    </location>
</feature>
<dbReference type="Gene3D" id="2.130.10.10">
    <property type="entry name" value="YVTN repeat-like/Quinoprotein amine dehydrogenase"/>
    <property type="match status" value="1"/>
</dbReference>
<evidence type="ECO:0000313" key="3">
    <source>
        <dbReference type="EMBL" id="MBE9254271.1"/>
    </source>
</evidence>
<dbReference type="CDD" id="cd06257">
    <property type="entry name" value="DnaJ"/>
    <property type="match status" value="1"/>
</dbReference>
<evidence type="ECO:0000256" key="1">
    <source>
        <dbReference type="PROSITE-ProRule" id="PRU00221"/>
    </source>
</evidence>
<feature type="domain" description="J" evidence="2">
    <location>
        <begin position="144"/>
        <end position="208"/>
    </location>
</feature>
<reference evidence="3 4" key="1">
    <citation type="submission" date="2020-10" db="EMBL/GenBank/DDBJ databases">
        <authorList>
            <person name="Castelo-Branco R."/>
            <person name="Eusebio N."/>
            <person name="Adriana R."/>
            <person name="Vieira A."/>
            <person name="Brugerolle De Fraissinette N."/>
            <person name="Rezende De Castro R."/>
            <person name="Schneider M.P."/>
            <person name="Vasconcelos V."/>
            <person name="Leao P.N."/>
        </authorList>
    </citation>
    <scope>NUCLEOTIDE SEQUENCE [LARGE SCALE GENOMIC DNA]</scope>
    <source>
        <strain evidence="3 4">LEGE 00031</strain>
    </source>
</reference>
<gene>
    <name evidence="3" type="ORF">IQ217_10545</name>
</gene>
<evidence type="ECO:0000259" key="2">
    <source>
        <dbReference type="PROSITE" id="PS50076"/>
    </source>
</evidence>
<sequence>MIWEINNGQYHSVLGNHDQDVVDLIVIEEGKFLVSASRAGEIKIWNLAEKACWQSFQTKQTNLLGMSINPVSKIIATATNEEVKLWQWQTWQCLETLPGCFPLQFSPNGEVLVTSSHSGFLKVWQLHSVDQTLSDNQKFSFTLNWWEVLGVSPHDDPKIVKAAYYRLAKQYHPDQNYDGREYKNSPIAMQKINWAYEQFCRTNPKKQL</sequence>
<dbReference type="PANTHER" id="PTHR14604">
    <property type="entry name" value="WD40 REPEAT PF20"/>
    <property type="match status" value="1"/>
</dbReference>
<keyword evidence="4" id="KW-1185">Reference proteome</keyword>
<dbReference type="RefSeq" id="WP_194019905.1">
    <property type="nucleotide sequence ID" value="NZ_JADEVV010000027.1"/>
</dbReference>
<feature type="repeat" description="WD" evidence="1">
    <location>
        <begin position="14"/>
        <end position="47"/>
    </location>
</feature>
<dbReference type="Pfam" id="PF00400">
    <property type="entry name" value="WD40"/>
    <property type="match status" value="2"/>
</dbReference>
<dbReference type="InterPro" id="IPR001623">
    <property type="entry name" value="DnaJ_domain"/>
</dbReference>
<dbReference type="PROSITE" id="PS50076">
    <property type="entry name" value="DNAJ_2"/>
    <property type="match status" value="1"/>
</dbReference>
<dbReference type="InterPro" id="IPR036869">
    <property type="entry name" value="J_dom_sf"/>
</dbReference>
<dbReference type="PANTHER" id="PTHR14604:SF3">
    <property type="entry name" value="SPERM-ASSOCIATED ANTIGEN 16 PROTEIN"/>
    <property type="match status" value="1"/>
</dbReference>
<dbReference type="InterPro" id="IPR015943">
    <property type="entry name" value="WD40/YVTN_repeat-like_dom_sf"/>
</dbReference>
<keyword evidence="1" id="KW-0853">WD repeat</keyword>
<proteinExistence type="predicted"/>
<dbReference type="SUPFAM" id="SSF50978">
    <property type="entry name" value="WD40 repeat-like"/>
    <property type="match status" value="1"/>
</dbReference>
<dbReference type="InterPro" id="IPR036322">
    <property type="entry name" value="WD40_repeat_dom_sf"/>
</dbReference>
<dbReference type="PROSITE" id="PS50294">
    <property type="entry name" value="WD_REPEATS_REGION"/>
    <property type="match status" value="1"/>
</dbReference>
<protein>
    <submittedName>
        <fullName evidence="3">DnaJ domain-containing protein</fullName>
    </submittedName>
</protein>
<dbReference type="SMART" id="SM00320">
    <property type="entry name" value="WD40"/>
    <property type="match status" value="3"/>
</dbReference>
<comment type="caution">
    <text evidence="3">The sequence shown here is derived from an EMBL/GenBank/DDBJ whole genome shotgun (WGS) entry which is preliminary data.</text>
</comment>
<dbReference type="InterPro" id="IPR001680">
    <property type="entry name" value="WD40_rpt"/>
</dbReference>
<name>A0ABR9VVK9_9SYNC</name>
<accession>A0ABR9VVK9</accession>
<dbReference type="InterPro" id="IPR050995">
    <property type="entry name" value="WD-F-box_domain-protein"/>
</dbReference>
<dbReference type="EMBL" id="JADEVV010000027">
    <property type="protein sequence ID" value="MBE9254271.1"/>
    <property type="molecule type" value="Genomic_DNA"/>
</dbReference>
<dbReference type="PRINTS" id="PR00625">
    <property type="entry name" value="JDOMAIN"/>
</dbReference>
<dbReference type="SMART" id="SM00271">
    <property type="entry name" value="DnaJ"/>
    <property type="match status" value="1"/>
</dbReference>
<dbReference type="Gene3D" id="1.10.287.110">
    <property type="entry name" value="DnaJ domain"/>
    <property type="match status" value="1"/>
</dbReference>
<organism evidence="3 4">
    <name type="scientific">Synechocystis salina LEGE 00031</name>
    <dbReference type="NCBI Taxonomy" id="1828736"/>
    <lineage>
        <taxon>Bacteria</taxon>
        <taxon>Bacillati</taxon>
        <taxon>Cyanobacteriota</taxon>
        <taxon>Cyanophyceae</taxon>
        <taxon>Synechococcales</taxon>
        <taxon>Merismopediaceae</taxon>
        <taxon>Synechocystis</taxon>
    </lineage>
</organism>
<evidence type="ECO:0000313" key="4">
    <source>
        <dbReference type="Proteomes" id="UP000658720"/>
    </source>
</evidence>
<dbReference type="Proteomes" id="UP000658720">
    <property type="component" value="Unassembled WGS sequence"/>
</dbReference>
<dbReference type="Pfam" id="PF00226">
    <property type="entry name" value="DnaJ"/>
    <property type="match status" value="1"/>
</dbReference>